<dbReference type="EMBL" id="LN891034">
    <property type="protein sequence ID" value="CUS10996.1"/>
    <property type="molecule type" value="Genomic_DNA"/>
</dbReference>
<protein>
    <submittedName>
        <fullName evidence="2">Uncharacterized protein</fullName>
    </submittedName>
</protein>
<organism evidence="2 3">
    <name type="scientific">Tuber aestivum</name>
    <name type="common">summer truffle</name>
    <dbReference type="NCBI Taxonomy" id="59557"/>
    <lineage>
        <taxon>Eukaryota</taxon>
        <taxon>Fungi</taxon>
        <taxon>Dikarya</taxon>
        <taxon>Ascomycota</taxon>
        <taxon>Pezizomycotina</taxon>
        <taxon>Pezizomycetes</taxon>
        <taxon>Pezizales</taxon>
        <taxon>Tuberaceae</taxon>
        <taxon>Tuber</taxon>
    </lineage>
</organism>
<feature type="compositionally biased region" description="Basic residues" evidence="1">
    <location>
        <begin position="19"/>
        <end position="34"/>
    </location>
</feature>
<evidence type="ECO:0000256" key="1">
    <source>
        <dbReference type="SAM" id="MobiDB-lite"/>
    </source>
</evidence>
<evidence type="ECO:0000313" key="2">
    <source>
        <dbReference type="EMBL" id="CUS10996.1"/>
    </source>
</evidence>
<feature type="region of interest" description="Disordered" evidence="1">
    <location>
        <begin position="17"/>
        <end position="89"/>
    </location>
</feature>
<proteinExistence type="predicted"/>
<feature type="region of interest" description="Disordered" evidence="1">
    <location>
        <begin position="176"/>
        <end position="214"/>
    </location>
</feature>
<evidence type="ECO:0000313" key="3">
    <source>
        <dbReference type="Proteomes" id="UP001412239"/>
    </source>
</evidence>
<feature type="compositionally biased region" description="Low complexity" evidence="1">
    <location>
        <begin position="73"/>
        <end position="89"/>
    </location>
</feature>
<gene>
    <name evidence="2" type="ORF">GSTUAT00004924001</name>
</gene>
<dbReference type="Proteomes" id="UP001412239">
    <property type="component" value="Unassembled WGS sequence"/>
</dbReference>
<reference evidence="2" key="1">
    <citation type="submission" date="2015-10" db="EMBL/GenBank/DDBJ databases">
        <authorList>
            <person name="Regsiter A."/>
            <person name="william w."/>
        </authorList>
    </citation>
    <scope>NUCLEOTIDE SEQUENCE</scope>
    <source>
        <strain evidence="2">Montdore</strain>
    </source>
</reference>
<sequence>MCGLTYNPLNPPTMIHAPLPKHYHHHHHHHHQHYNHYPPKPPPSPAQQTLTSTSALKLKSQANTHSLRRGSKTSLPRSTTAATTTTTGTKTKNLLLRRKLLANLDSLSPSAIKFFYAQPYTHVVPSKRPKCDSAKYLPSIPSSREGADEHEFRRLKRCETAGDECLRAGEILRDRRRRRRVKRRGEGGGPVTRSRARAKEMLEKINTRSRTATK</sequence>
<dbReference type="AlphaFoldDB" id="A0A292PTY0"/>
<accession>A0A292PTY0</accession>
<name>A0A292PTY0_9PEZI</name>
<feature type="compositionally biased region" description="Polar residues" evidence="1">
    <location>
        <begin position="46"/>
        <end position="65"/>
    </location>
</feature>
<feature type="compositionally biased region" description="Basic and acidic residues" evidence="1">
    <location>
        <begin position="197"/>
        <end position="206"/>
    </location>
</feature>
<keyword evidence="3" id="KW-1185">Reference proteome</keyword>